<protein>
    <submittedName>
        <fullName evidence="1">Uncharacterized protein</fullName>
    </submittedName>
</protein>
<reference evidence="1 2" key="1">
    <citation type="submission" date="2021-06" db="EMBL/GenBank/DDBJ databases">
        <authorList>
            <person name="Palmer J.M."/>
        </authorList>
    </citation>
    <scope>NUCLEOTIDE SEQUENCE [LARGE SCALE GENOMIC DNA]</scope>
    <source>
        <strain evidence="1 2">AS_MEX2019</strain>
        <tissue evidence="1">Muscle</tissue>
    </source>
</reference>
<name>A0ABV0ZQQ3_9TELE</name>
<evidence type="ECO:0000313" key="1">
    <source>
        <dbReference type="EMBL" id="MEQ2308594.1"/>
    </source>
</evidence>
<dbReference type="EMBL" id="JAHRIP010069274">
    <property type="protein sequence ID" value="MEQ2308594.1"/>
    <property type="molecule type" value="Genomic_DNA"/>
</dbReference>
<organism evidence="1 2">
    <name type="scientific">Ameca splendens</name>
    <dbReference type="NCBI Taxonomy" id="208324"/>
    <lineage>
        <taxon>Eukaryota</taxon>
        <taxon>Metazoa</taxon>
        <taxon>Chordata</taxon>
        <taxon>Craniata</taxon>
        <taxon>Vertebrata</taxon>
        <taxon>Euteleostomi</taxon>
        <taxon>Actinopterygii</taxon>
        <taxon>Neopterygii</taxon>
        <taxon>Teleostei</taxon>
        <taxon>Neoteleostei</taxon>
        <taxon>Acanthomorphata</taxon>
        <taxon>Ovalentaria</taxon>
        <taxon>Atherinomorphae</taxon>
        <taxon>Cyprinodontiformes</taxon>
        <taxon>Goodeidae</taxon>
        <taxon>Ameca</taxon>
    </lineage>
</organism>
<sequence length="100" mass="10897">MVCSIIKLREIGVTQAASTVCSITHCFSALYVADGSRNLEPITVVGAHPGYHSLPDQDVGPVIQMLWTLYILSFISADKEGVLPCPLVKEKTRREKDPGL</sequence>
<gene>
    <name evidence="1" type="ORF">AMECASPLE_029744</name>
</gene>
<keyword evidence="2" id="KW-1185">Reference proteome</keyword>
<accession>A0ABV0ZQQ3</accession>
<evidence type="ECO:0000313" key="2">
    <source>
        <dbReference type="Proteomes" id="UP001469553"/>
    </source>
</evidence>
<proteinExistence type="predicted"/>
<comment type="caution">
    <text evidence="1">The sequence shown here is derived from an EMBL/GenBank/DDBJ whole genome shotgun (WGS) entry which is preliminary data.</text>
</comment>
<dbReference type="Proteomes" id="UP001469553">
    <property type="component" value="Unassembled WGS sequence"/>
</dbReference>